<keyword evidence="2" id="KW-1185">Reference proteome</keyword>
<protein>
    <submittedName>
        <fullName evidence="1">Uncharacterized protein</fullName>
    </submittedName>
</protein>
<sequence>MFASNTFFGFPPLIPFGTEIATPKSEKNVLEKGLEGNEKNATGEDGRSKSGIVLSRRAGIKVRFNPPVFDNVAHFFRRFIFMHVF</sequence>
<evidence type="ECO:0000313" key="1">
    <source>
        <dbReference type="EMBL" id="CAK5028711.1"/>
    </source>
</evidence>
<gene>
    <name evidence="1" type="ORF">MENTE1834_LOCUS6688</name>
</gene>
<dbReference type="EMBL" id="CAVMJV010000005">
    <property type="protein sequence ID" value="CAK5028711.1"/>
    <property type="molecule type" value="Genomic_DNA"/>
</dbReference>
<proteinExistence type="predicted"/>
<name>A0ACB0Y304_MELEN</name>
<evidence type="ECO:0000313" key="2">
    <source>
        <dbReference type="Proteomes" id="UP001497535"/>
    </source>
</evidence>
<accession>A0ACB0Y304</accession>
<comment type="caution">
    <text evidence="1">The sequence shown here is derived from an EMBL/GenBank/DDBJ whole genome shotgun (WGS) entry which is preliminary data.</text>
</comment>
<organism evidence="1 2">
    <name type="scientific">Meloidogyne enterolobii</name>
    <name type="common">Root-knot nematode worm</name>
    <name type="synonym">Meloidogyne mayaguensis</name>
    <dbReference type="NCBI Taxonomy" id="390850"/>
    <lineage>
        <taxon>Eukaryota</taxon>
        <taxon>Metazoa</taxon>
        <taxon>Ecdysozoa</taxon>
        <taxon>Nematoda</taxon>
        <taxon>Chromadorea</taxon>
        <taxon>Rhabditida</taxon>
        <taxon>Tylenchina</taxon>
        <taxon>Tylenchomorpha</taxon>
        <taxon>Tylenchoidea</taxon>
        <taxon>Meloidogynidae</taxon>
        <taxon>Meloidogyninae</taxon>
        <taxon>Meloidogyne</taxon>
    </lineage>
</organism>
<reference evidence="1" key="1">
    <citation type="submission" date="2023-11" db="EMBL/GenBank/DDBJ databases">
        <authorList>
            <person name="Poullet M."/>
        </authorList>
    </citation>
    <scope>NUCLEOTIDE SEQUENCE</scope>
    <source>
        <strain evidence="1">E1834</strain>
    </source>
</reference>
<dbReference type="Proteomes" id="UP001497535">
    <property type="component" value="Unassembled WGS sequence"/>
</dbReference>